<organism evidence="2">
    <name type="scientific">Cacopsylla melanoneura</name>
    <dbReference type="NCBI Taxonomy" id="428564"/>
    <lineage>
        <taxon>Eukaryota</taxon>
        <taxon>Metazoa</taxon>
        <taxon>Ecdysozoa</taxon>
        <taxon>Arthropoda</taxon>
        <taxon>Hexapoda</taxon>
        <taxon>Insecta</taxon>
        <taxon>Pterygota</taxon>
        <taxon>Neoptera</taxon>
        <taxon>Paraneoptera</taxon>
        <taxon>Hemiptera</taxon>
        <taxon>Sternorrhyncha</taxon>
        <taxon>Psylloidea</taxon>
        <taxon>Psyllidae</taxon>
        <taxon>Psyllinae</taxon>
        <taxon>Cacopsylla</taxon>
    </lineage>
</organism>
<dbReference type="AlphaFoldDB" id="A0A8D8M9J0"/>
<name>A0A8D8M9J0_9HEMI</name>
<protein>
    <submittedName>
        <fullName evidence="2">Uncharacterized protein</fullName>
    </submittedName>
</protein>
<feature type="region of interest" description="Disordered" evidence="1">
    <location>
        <begin position="223"/>
        <end position="248"/>
    </location>
</feature>
<reference evidence="2" key="1">
    <citation type="submission" date="2021-05" db="EMBL/GenBank/DDBJ databases">
        <authorList>
            <person name="Alioto T."/>
            <person name="Alioto T."/>
            <person name="Gomez Garrido J."/>
        </authorList>
    </citation>
    <scope>NUCLEOTIDE SEQUENCE</scope>
</reference>
<feature type="compositionally biased region" description="Pro residues" evidence="1">
    <location>
        <begin position="226"/>
        <end position="240"/>
    </location>
</feature>
<dbReference type="EMBL" id="HBUF01057849">
    <property type="protein sequence ID" value="CAG6624680.1"/>
    <property type="molecule type" value="Transcribed_RNA"/>
</dbReference>
<accession>A0A8D8M9J0</accession>
<proteinExistence type="predicted"/>
<feature type="region of interest" description="Disordered" evidence="1">
    <location>
        <begin position="1"/>
        <end position="41"/>
    </location>
</feature>
<sequence>MRSVEEEEVAEEKEAEEEEEEESTSVASEPNDKETGKDSGEGSIKVGYVECGVKRIWKWKQEPKTVAQFFECMRKCMLNIGFDWPQCMINYIVEVTEWLIDSLNSAVDEFKKKNKAGTNNVVTVDEKSVKSYTMRTYEMFPNKPSSIENLREYPTFCTNLLSTEFHSNNPDIVNKHATYIKKLVDEMFEKFWPQPIEFEEMFKRAKGLSSKWTLHRAFRDKCLDPSPSPLPPSSPSPQPPVHKRVASE</sequence>
<evidence type="ECO:0000313" key="2">
    <source>
        <dbReference type="EMBL" id="CAG6624680.1"/>
    </source>
</evidence>
<feature type="compositionally biased region" description="Basic and acidic residues" evidence="1">
    <location>
        <begin position="30"/>
        <end position="40"/>
    </location>
</feature>
<evidence type="ECO:0000256" key="1">
    <source>
        <dbReference type="SAM" id="MobiDB-lite"/>
    </source>
</evidence>
<feature type="compositionally biased region" description="Acidic residues" evidence="1">
    <location>
        <begin position="1"/>
        <end position="23"/>
    </location>
</feature>